<dbReference type="EMBL" id="QSKV01000010">
    <property type="protein sequence ID" value="RHE90399.1"/>
    <property type="molecule type" value="Genomic_DNA"/>
</dbReference>
<proteinExistence type="predicted"/>
<organism evidence="1 2">
    <name type="scientific">Bacteroides intestinalis</name>
    <dbReference type="NCBI Taxonomy" id="329854"/>
    <lineage>
        <taxon>Bacteria</taxon>
        <taxon>Pseudomonadati</taxon>
        <taxon>Bacteroidota</taxon>
        <taxon>Bacteroidia</taxon>
        <taxon>Bacteroidales</taxon>
        <taxon>Bacteroidaceae</taxon>
        <taxon>Bacteroides</taxon>
    </lineage>
</organism>
<evidence type="ECO:0000313" key="1">
    <source>
        <dbReference type="EMBL" id="RHE90399.1"/>
    </source>
</evidence>
<protein>
    <submittedName>
        <fullName evidence="1">Glycosyltransferase family 2 protein</fullName>
    </submittedName>
</protein>
<accession>A0A414L6K6</accession>
<dbReference type="InterPro" id="IPR029044">
    <property type="entry name" value="Nucleotide-diphossugar_trans"/>
</dbReference>
<keyword evidence="1" id="KW-0808">Transferase</keyword>
<dbReference type="Gene3D" id="3.90.550.10">
    <property type="entry name" value="Spore Coat Polysaccharide Biosynthesis Protein SpsA, Chain A"/>
    <property type="match status" value="1"/>
</dbReference>
<sequence>MVSLLNQTLQPDRIVLCLDREKWNIDNIPDKLKSLLQYGVDIEFCKDVKSYTKLIPCLKKYPNDILITVDDDIIYPSNLIETLYSCHQEFPTCIVCGQGSLIEKNSDGKIMNYNDWKGALSRQFYKLLLPLGVKGVLYPPHSLYKDVINEELFMKLAPNADDLWFWMMGYLAGTKQMVIKVSKPYLSFDALYQFLHKGSALTHSNSKQNMNDVQLKAILKQYSIEL</sequence>
<dbReference type="AlphaFoldDB" id="A0A414L6K6"/>
<dbReference type="Proteomes" id="UP000285650">
    <property type="component" value="Unassembled WGS sequence"/>
</dbReference>
<dbReference type="CDD" id="cd00761">
    <property type="entry name" value="Glyco_tranf_GTA_type"/>
    <property type="match status" value="1"/>
</dbReference>
<gene>
    <name evidence="1" type="ORF">DW712_15330</name>
</gene>
<comment type="caution">
    <text evidence="1">The sequence shown here is derived from an EMBL/GenBank/DDBJ whole genome shotgun (WGS) entry which is preliminary data.</text>
</comment>
<dbReference type="SUPFAM" id="SSF53448">
    <property type="entry name" value="Nucleotide-diphospho-sugar transferases"/>
    <property type="match status" value="1"/>
</dbReference>
<reference evidence="1 2" key="1">
    <citation type="submission" date="2018-08" db="EMBL/GenBank/DDBJ databases">
        <title>A genome reference for cultivated species of the human gut microbiota.</title>
        <authorList>
            <person name="Zou Y."/>
            <person name="Xue W."/>
            <person name="Luo G."/>
        </authorList>
    </citation>
    <scope>NUCLEOTIDE SEQUENCE [LARGE SCALE GENOMIC DNA]</scope>
    <source>
        <strain evidence="1 2">AM27-17</strain>
    </source>
</reference>
<dbReference type="GO" id="GO:0016740">
    <property type="term" value="F:transferase activity"/>
    <property type="evidence" value="ECO:0007669"/>
    <property type="project" value="UniProtKB-KW"/>
</dbReference>
<evidence type="ECO:0000313" key="2">
    <source>
        <dbReference type="Proteomes" id="UP000285650"/>
    </source>
</evidence>
<name>A0A414L6K6_9BACE</name>